<organism evidence="2 3">
    <name type="scientific">Corchorus olitorius</name>
    <dbReference type="NCBI Taxonomy" id="93759"/>
    <lineage>
        <taxon>Eukaryota</taxon>
        <taxon>Viridiplantae</taxon>
        <taxon>Streptophyta</taxon>
        <taxon>Embryophyta</taxon>
        <taxon>Tracheophyta</taxon>
        <taxon>Spermatophyta</taxon>
        <taxon>Magnoliopsida</taxon>
        <taxon>eudicotyledons</taxon>
        <taxon>Gunneridae</taxon>
        <taxon>Pentapetalae</taxon>
        <taxon>rosids</taxon>
        <taxon>malvids</taxon>
        <taxon>Malvales</taxon>
        <taxon>Malvaceae</taxon>
        <taxon>Grewioideae</taxon>
        <taxon>Apeibeae</taxon>
        <taxon>Corchorus</taxon>
    </lineage>
</organism>
<gene>
    <name evidence="2" type="ORF">COLO4_01080</name>
</gene>
<feature type="region of interest" description="Disordered" evidence="1">
    <location>
        <begin position="43"/>
        <end position="67"/>
    </location>
</feature>
<feature type="non-terminal residue" evidence="2">
    <location>
        <position position="1"/>
    </location>
</feature>
<sequence>ASASEAGCACHKAMWCAAGNPVFPAVSGCASAAAVQCPAPPQAHSLRRYPRADEAASSPSSSTGLTR</sequence>
<protein>
    <submittedName>
        <fullName evidence="2">Uncharacterized protein</fullName>
    </submittedName>
</protein>
<keyword evidence="3" id="KW-1185">Reference proteome</keyword>
<reference evidence="3" key="1">
    <citation type="submission" date="2013-09" db="EMBL/GenBank/DDBJ databases">
        <title>Corchorus olitorius genome sequencing.</title>
        <authorList>
            <person name="Alam M."/>
            <person name="Haque M.S."/>
            <person name="Islam M.S."/>
            <person name="Emdad E.M."/>
            <person name="Islam M.M."/>
            <person name="Ahmed B."/>
            <person name="Halim A."/>
            <person name="Hossen Q.M.M."/>
            <person name="Hossain M.Z."/>
            <person name="Ahmed R."/>
            <person name="Khan M.M."/>
            <person name="Islam R."/>
            <person name="Rashid M.M."/>
            <person name="Khan S.A."/>
            <person name="Rahman M.S."/>
            <person name="Alam M."/>
            <person name="Yahiya A.S."/>
            <person name="Khan M.S."/>
            <person name="Azam M.S."/>
            <person name="Haque T."/>
            <person name="Lashkar M.Z.H."/>
            <person name="Akhand A.I."/>
            <person name="Morshed G."/>
            <person name="Roy S."/>
            <person name="Uddin K.S."/>
            <person name="Rabeya T."/>
            <person name="Hossain A.S."/>
            <person name="Chowdhury A."/>
            <person name="Snigdha A.R."/>
            <person name="Mortoza M.S."/>
            <person name="Matin S.A."/>
            <person name="Hoque S.M.E."/>
            <person name="Islam M.K."/>
            <person name="Roy D.K."/>
            <person name="Haider R."/>
            <person name="Moosa M.M."/>
            <person name="Elias S.M."/>
            <person name="Hasan A.M."/>
            <person name="Jahan S."/>
            <person name="Shafiuddin M."/>
            <person name="Mahmood N."/>
            <person name="Shommy N.S."/>
        </authorList>
    </citation>
    <scope>NUCLEOTIDE SEQUENCE [LARGE SCALE GENOMIC DNA]</scope>
    <source>
        <strain evidence="3">cv. O-4</strain>
    </source>
</reference>
<evidence type="ECO:0000256" key="1">
    <source>
        <dbReference type="SAM" id="MobiDB-lite"/>
    </source>
</evidence>
<feature type="compositionally biased region" description="Polar residues" evidence="1">
    <location>
        <begin position="57"/>
        <end position="67"/>
    </location>
</feature>
<feature type="non-terminal residue" evidence="2">
    <location>
        <position position="67"/>
    </location>
</feature>
<evidence type="ECO:0000313" key="2">
    <source>
        <dbReference type="EMBL" id="OMP13726.1"/>
    </source>
</evidence>
<evidence type="ECO:0000313" key="3">
    <source>
        <dbReference type="Proteomes" id="UP000187203"/>
    </source>
</evidence>
<dbReference type="AlphaFoldDB" id="A0A1R3L302"/>
<proteinExistence type="predicted"/>
<accession>A0A1R3L302</accession>
<dbReference type="Proteomes" id="UP000187203">
    <property type="component" value="Unassembled WGS sequence"/>
</dbReference>
<dbReference type="EMBL" id="AWUE01003444">
    <property type="protein sequence ID" value="OMP13726.1"/>
    <property type="molecule type" value="Genomic_DNA"/>
</dbReference>
<comment type="caution">
    <text evidence="2">The sequence shown here is derived from an EMBL/GenBank/DDBJ whole genome shotgun (WGS) entry which is preliminary data.</text>
</comment>
<name>A0A1R3L302_9ROSI</name>